<dbReference type="OrthoDB" id="1680202at2"/>
<dbReference type="Gene3D" id="3.40.50.11550">
    <property type="match status" value="1"/>
</dbReference>
<feature type="domain" description="Haem-binding uptake Tiki superfamily ChaN" evidence="1">
    <location>
        <begin position="58"/>
        <end position="258"/>
    </location>
</feature>
<reference evidence="3" key="1">
    <citation type="submission" date="2016-10" db="EMBL/GenBank/DDBJ databases">
        <authorList>
            <person name="Varghese N."/>
            <person name="Submissions S."/>
        </authorList>
    </citation>
    <scope>NUCLEOTIDE SEQUENCE [LARGE SCALE GENOMIC DNA]</scope>
    <source>
        <strain evidence="3">CGMCC 1.7062</strain>
    </source>
</reference>
<dbReference type="CDD" id="cd14727">
    <property type="entry name" value="ChanN-like"/>
    <property type="match status" value="1"/>
</dbReference>
<dbReference type="PIRSF" id="PIRSF020419">
    <property type="entry name" value="Fe_uptake_reg_CjrA_prd"/>
    <property type="match status" value="1"/>
</dbReference>
<dbReference type="RefSeq" id="WP_103881040.1">
    <property type="nucleotide sequence ID" value="NZ_FNVG01000014.1"/>
</dbReference>
<accession>A0A1H6A4R0</accession>
<dbReference type="Proteomes" id="UP000236721">
    <property type="component" value="Unassembled WGS sequence"/>
</dbReference>
<dbReference type="SUPFAM" id="SSF159501">
    <property type="entry name" value="EreA/ChaN-like"/>
    <property type="match status" value="1"/>
</dbReference>
<dbReference type="PROSITE" id="PS51257">
    <property type="entry name" value="PROKAR_LIPOPROTEIN"/>
    <property type="match status" value="1"/>
</dbReference>
<evidence type="ECO:0000259" key="1">
    <source>
        <dbReference type="Pfam" id="PF04187"/>
    </source>
</evidence>
<evidence type="ECO:0000313" key="3">
    <source>
        <dbReference type="Proteomes" id="UP000236721"/>
    </source>
</evidence>
<dbReference type="InterPro" id="IPR007314">
    <property type="entry name" value="Cofac_haem-bd_dom"/>
</dbReference>
<gene>
    <name evidence="2" type="ORF">SAMN04488244_11413</name>
</gene>
<organism evidence="2 3">
    <name type="scientific">Vibrio hangzhouensis</name>
    <dbReference type="NCBI Taxonomy" id="462991"/>
    <lineage>
        <taxon>Bacteria</taxon>
        <taxon>Pseudomonadati</taxon>
        <taxon>Pseudomonadota</taxon>
        <taxon>Gammaproteobacteria</taxon>
        <taxon>Vibrionales</taxon>
        <taxon>Vibrionaceae</taxon>
        <taxon>Vibrio</taxon>
    </lineage>
</organism>
<keyword evidence="3" id="KW-1185">Reference proteome</keyword>
<name>A0A1H6A4R0_9VIBR</name>
<proteinExistence type="predicted"/>
<sequence>MKALPLFISIALLAGCSAPDATRSIQSSHDADKVVTFVDYQLFTPNGQKVSLSELPDDFTEADVILVGEWHTHTGIHRFQTDLLKKLNAQNANLALSMEQFTRDKQSIVDEYLQSTIGEQTLINEANAWPNYESDYRPLVEFAKVSGIDVIASNAPKSIVRCIGRQGLSYLDKLEMSERQFVASNIDISSSPYKEKFMASMHHGDEELTRKQYAAQLTWDATMAESIVHYLEQHPGHQVMHIAGKFHTENGLGTAAQIQTLNPKLSVIVITPVERISDKTQDYQLEVLAPPVRYVKKDNQMKAYQSLHSRNDTLVCK</sequence>
<dbReference type="AlphaFoldDB" id="A0A1H6A4R0"/>
<dbReference type="InterPro" id="IPR016773">
    <property type="entry name" value="Fe3_uptake_reg_CjrA_prd"/>
</dbReference>
<protein>
    <submittedName>
        <fullName evidence="2">Uncharacterized iron-regulated protein</fullName>
    </submittedName>
</protein>
<evidence type="ECO:0000313" key="2">
    <source>
        <dbReference type="EMBL" id="SEG43421.1"/>
    </source>
</evidence>
<dbReference type="Pfam" id="PF04187">
    <property type="entry name" value="Cofac_haem_bdg"/>
    <property type="match status" value="1"/>
</dbReference>
<dbReference type="EMBL" id="FNVG01000014">
    <property type="protein sequence ID" value="SEG43421.1"/>
    <property type="molecule type" value="Genomic_DNA"/>
</dbReference>